<organism evidence="2 3">
    <name type="scientific">Byssothecium circinans</name>
    <dbReference type="NCBI Taxonomy" id="147558"/>
    <lineage>
        <taxon>Eukaryota</taxon>
        <taxon>Fungi</taxon>
        <taxon>Dikarya</taxon>
        <taxon>Ascomycota</taxon>
        <taxon>Pezizomycotina</taxon>
        <taxon>Dothideomycetes</taxon>
        <taxon>Pleosporomycetidae</taxon>
        <taxon>Pleosporales</taxon>
        <taxon>Massarineae</taxon>
        <taxon>Massarinaceae</taxon>
        <taxon>Byssothecium</taxon>
    </lineage>
</organism>
<keyword evidence="3" id="KW-1185">Reference proteome</keyword>
<dbReference type="OrthoDB" id="3766700at2759"/>
<reference evidence="2" key="1">
    <citation type="journal article" date="2020" name="Stud. Mycol.">
        <title>101 Dothideomycetes genomes: a test case for predicting lifestyles and emergence of pathogens.</title>
        <authorList>
            <person name="Haridas S."/>
            <person name="Albert R."/>
            <person name="Binder M."/>
            <person name="Bloem J."/>
            <person name="Labutti K."/>
            <person name="Salamov A."/>
            <person name="Andreopoulos B."/>
            <person name="Baker S."/>
            <person name="Barry K."/>
            <person name="Bills G."/>
            <person name="Bluhm B."/>
            <person name="Cannon C."/>
            <person name="Castanera R."/>
            <person name="Culley D."/>
            <person name="Daum C."/>
            <person name="Ezra D."/>
            <person name="Gonzalez J."/>
            <person name="Henrissat B."/>
            <person name="Kuo A."/>
            <person name="Liang C."/>
            <person name="Lipzen A."/>
            <person name="Lutzoni F."/>
            <person name="Magnuson J."/>
            <person name="Mondo S."/>
            <person name="Nolan M."/>
            <person name="Ohm R."/>
            <person name="Pangilinan J."/>
            <person name="Park H.-J."/>
            <person name="Ramirez L."/>
            <person name="Alfaro M."/>
            <person name="Sun H."/>
            <person name="Tritt A."/>
            <person name="Yoshinaga Y."/>
            <person name="Zwiers L.-H."/>
            <person name="Turgeon B."/>
            <person name="Goodwin S."/>
            <person name="Spatafora J."/>
            <person name="Crous P."/>
            <person name="Grigoriev I."/>
        </authorList>
    </citation>
    <scope>NUCLEOTIDE SEQUENCE</scope>
    <source>
        <strain evidence="2">CBS 675.92</strain>
    </source>
</reference>
<sequence length="290" mass="33492">MSYYRKPHISIEPLPSTPNGGRHPETLTLFSPIELEAPFKIQLISSHGLHIFFDDPSQHAQTPILICKGAKITSNVTLYFQPAGPVGPDFVAGWNKLPDEILMEIVAQDLFSIFGRRRYSDRAMLDQVRKTPQIAGIVMEAFYKYNTFELRLRRRGNKASEPEEVRFFFAYPPRRFNNLVQFLRFRLTVQPDAFRFLRKLLEGEYGFENLRELDVEVGYKGSCLGPDAKYSSVDEFVGEVLLDWKPTMKGRGRLVFSYDNDWSSNGAKSLEDRKRLAEEIRKRIVFDPAK</sequence>
<feature type="region of interest" description="Disordered" evidence="1">
    <location>
        <begin position="1"/>
        <end position="23"/>
    </location>
</feature>
<protein>
    <submittedName>
        <fullName evidence="2">Uncharacterized protein</fullName>
    </submittedName>
</protein>
<evidence type="ECO:0000313" key="3">
    <source>
        <dbReference type="Proteomes" id="UP000800035"/>
    </source>
</evidence>
<dbReference type="AlphaFoldDB" id="A0A6A5U2H7"/>
<evidence type="ECO:0000313" key="2">
    <source>
        <dbReference type="EMBL" id="KAF1958159.1"/>
    </source>
</evidence>
<proteinExistence type="predicted"/>
<evidence type="ECO:0000256" key="1">
    <source>
        <dbReference type="SAM" id="MobiDB-lite"/>
    </source>
</evidence>
<name>A0A6A5U2H7_9PLEO</name>
<dbReference type="EMBL" id="ML976987">
    <property type="protein sequence ID" value="KAF1958159.1"/>
    <property type="molecule type" value="Genomic_DNA"/>
</dbReference>
<dbReference type="Proteomes" id="UP000800035">
    <property type="component" value="Unassembled WGS sequence"/>
</dbReference>
<accession>A0A6A5U2H7</accession>
<gene>
    <name evidence="2" type="ORF">CC80DRAFT_546398</name>
</gene>